<gene>
    <name evidence="2" type="ORF">B296_00016339</name>
</gene>
<dbReference type="Proteomes" id="UP000287651">
    <property type="component" value="Unassembled WGS sequence"/>
</dbReference>
<proteinExistence type="predicted"/>
<evidence type="ECO:0000313" key="3">
    <source>
        <dbReference type="Proteomes" id="UP000287651"/>
    </source>
</evidence>
<organism evidence="2 3">
    <name type="scientific">Ensete ventricosum</name>
    <name type="common">Abyssinian banana</name>
    <name type="synonym">Musa ensete</name>
    <dbReference type="NCBI Taxonomy" id="4639"/>
    <lineage>
        <taxon>Eukaryota</taxon>
        <taxon>Viridiplantae</taxon>
        <taxon>Streptophyta</taxon>
        <taxon>Embryophyta</taxon>
        <taxon>Tracheophyta</taxon>
        <taxon>Spermatophyta</taxon>
        <taxon>Magnoliopsida</taxon>
        <taxon>Liliopsida</taxon>
        <taxon>Zingiberales</taxon>
        <taxon>Musaceae</taxon>
        <taxon>Ensete</taxon>
    </lineage>
</organism>
<sequence length="419" mass="46488">MPELRSGVRRGSHAPSPPTEAVDRPLRNTRARAAAKKPPPAEVAIVVGRRGRTRAAPSRPVAKGRQRVRLAKERRDLVEEAEGKGSDQLKEVIVVVEEEETKGKEPVNLAEEIRGKEIMGDDTGGLSANKVAVQEEEGNTTPFPKKVLSLNKDSYASPGFSMHILGKLLMIQGTPFHLDRQVSAVAEADLIVLLFIISFVQVGGSPVYKVERKLGKGGFGQVFVGRRVTGGIDRTMGPGALEVLFSFSIIFRLVEQKQLKELIMRRYYIFCYLIKVASDNRLPSNLSTGTAKAVIMALLMNGKFIGSSRISSLQKNLMLLFLFAWKSVQQIFLYTMLTYFVHLLLTGNGHARSQSLGCLEYFRSNVKGSRPYNMGYNSSESYPKLWVWLFLSFSRMSSEMVACIAVESISILEKMHSKG</sequence>
<dbReference type="AlphaFoldDB" id="A0A427AIA1"/>
<protein>
    <recommendedName>
        <fullName evidence="4">Protein kinase domain-containing protein</fullName>
    </recommendedName>
</protein>
<evidence type="ECO:0008006" key="4">
    <source>
        <dbReference type="Google" id="ProtNLM"/>
    </source>
</evidence>
<evidence type="ECO:0000313" key="2">
    <source>
        <dbReference type="EMBL" id="RRT75993.1"/>
    </source>
</evidence>
<comment type="caution">
    <text evidence="2">The sequence shown here is derived from an EMBL/GenBank/DDBJ whole genome shotgun (WGS) entry which is preliminary data.</text>
</comment>
<feature type="region of interest" description="Disordered" evidence="1">
    <location>
        <begin position="1"/>
        <end position="68"/>
    </location>
</feature>
<accession>A0A427AIA1</accession>
<name>A0A427AIA1_ENSVE</name>
<reference evidence="2 3" key="1">
    <citation type="journal article" date="2014" name="Agronomy (Basel)">
        <title>A Draft Genome Sequence for Ensete ventricosum, the Drought-Tolerant Tree Against Hunger.</title>
        <authorList>
            <person name="Harrison J."/>
            <person name="Moore K.A."/>
            <person name="Paszkiewicz K."/>
            <person name="Jones T."/>
            <person name="Grant M."/>
            <person name="Ambacheew D."/>
            <person name="Muzemil S."/>
            <person name="Studholme D.J."/>
        </authorList>
    </citation>
    <scope>NUCLEOTIDE SEQUENCE [LARGE SCALE GENOMIC DNA]</scope>
</reference>
<evidence type="ECO:0000256" key="1">
    <source>
        <dbReference type="SAM" id="MobiDB-lite"/>
    </source>
</evidence>
<dbReference type="EMBL" id="AMZH03002319">
    <property type="protein sequence ID" value="RRT75993.1"/>
    <property type="molecule type" value="Genomic_DNA"/>
</dbReference>